<dbReference type="SUPFAM" id="SSF57903">
    <property type="entry name" value="FYVE/PHD zinc finger"/>
    <property type="match status" value="1"/>
</dbReference>
<sequence>MNVNLDSLFGSKSNVEPSQSSGYVPPPPPCDPPPPPLMQQQVPFGVDRAPTVPPPPFESVVSTPVAPATHYKTTPQQQQPIVQSYAPNIHAATAPNISAGGTVLPVGAAYSQPFYQLQPPPAAPVVPPSPQTMCYAQFPQAAMPYGMTTSDPFAPSATPGVPVGVQPKAHFVSRTNVAEPITLKDASASLQEEEDRKQLEKIIQLRKELEKEREKELKKREELETWGCPSCTYRNALDTNTCGMCDTCRPGYNPPANSAASVVSHNLVTPHSKALASVPTAPAGPTAWLCSMCSAPNEAHHTNCKMCNSYQRNGTPIVAAPGAPASSAAPSLATAWLCGICGKNNKASNPRCEACSSYKSKGTPIIDNSSPQGGTDGTISSEITWKCSVCTLENPVTSALCDACQSGQRPRHLAQPKKSHSLPEHEEDRSRGSQKWWSCGSCTFQNTWALERCEMCSVLRPSHMKPPPSATRPSKHEEGVDVQWQSDEAATACNRCHQPFTFKRRRHHCRACGYVFCGGCSPFTLPVRSPVPERVCFDCHEARK</sequence>
<feature type="domain" description="RanBP2-type" evidence="8">
    <location>
        <begin position="332"/>
        <end position="361"/>
    </location>
</feature>
<dbReference type="Gene3D" id="2.30.30.380">
    <property type="entry name" value="Zn-finger domain of Sec23/24"/>
    <property type="match status" value="2"/>
</dbReference>
<dbReference type="Pfam" id="PF00641">
    <property type="entry name" value="Zn_ribbon_RanBP"/>
    <property type="match status" value="3"/>
</dbReference>
<evidence type="ECO:0000256" key="4">
    <source>
        <dbReference type="PROSITE-ProRule" id="PRU00322"/>
    </source>
</evidence>
<feature type="coiled-coil region" evidence="5">
    <location>
        <begin position="192"/>
        <end position="226"/>
    </location>
</feature>
<dbReference type="InterPro" id="IPR011011">
    <property type="entry name" value="Znf_FYVE_PHD"/>
</dbReference>
<dbReference type="GO" id="GO:0008237">
    <property type="term" value="F:metallopeptidase activity"/>
    <property type="evidence" value="ECO:0007669"/>
    <property type="project" value="TreeGrafter"/>
</dbReference>
<evidence type="ECO:0000313" key="9">
    <source>
        <dbReference type="EMBL" id="CCC94381.1"/>
    </source>
</evidence>
<dbReference type="PROSITE" id="PS50178">
    <property type="entry name" value="ZF_FYVE"/>
    <property type="match status" value="1"/>
</dbReference>
<dbReference type="PROSITE" id="PS01358">
    <property type="entry name" value="ZF_RANBP2_1"/>
    <property type="match status" value="5"/>
</dbReference>
<feature type="domain" description="RanBP2-type" evidence="8">
    <location>
        <begin position="430"/>
        <end position="462"/>
    </location>
</feature>
<dbReference type="Pfam" id="PF01363">
    <property type="entry name" value="FYVE"/>
    <property type="match status" value="1"/>
</dbReference>
<dbReference type="AlphaFoldDB" id="G0UYB4"/>
<dbReference type="SMART" id="SM00064">
    <property type="entry name" value="FYVE"/>
    <property type="match status" value="1"/>
</dbReference>
<dbReference type="InterPro" id="IPR001876">
    <property type="entry name" value="Znf_RanBP2"/>
</dbReference>
<dbReference type="InterPro" id="IPR017455">
    <property type="entry name" value="Znf_FYVE-rel"/>
</dbReference>
<dbReference type="GO" id="GO:0006281">
    <property type="term" value="P:DNA repair"/>
    <property type="evidence" value="ECO:0007669"/>
    <property type="project" value="TreeGrafter"/>
</dbReference>
<keyword evidence="1" id="KW-0479">Metal-binding</keyword>
<dbReference type="InterPro" id="IPR013083">
    <property type="entry name" value="Znf_RING/FYVE/PHD"/>
</dbReference>
<gene>
    <name evidence="9" type="ORF">TCIL3000_10_11620</name>
</gene>
<evidence type="ECO:0000256" key="5">
    <source>
        <dbReference type="SAM" id="Coils"/>
    </source>
</evidence>
<dbReference type="Gene3D" id="3.30.40.10">
    <property type="entry name" value="Zinc/RING finger domain, C3HC4 (zinc finger)"/>
    <property type="match status" value="1"/>
</dbReference>
<proteinExistence type="predicted"/>
<feature type="compositionally biased region" description="Pro residues" evidence="6">
    <location>
        <begin position="24"/>
        <end position="37"/>
    </location>
</feature>
<evidence type="ECO:0000256" key="3">
    <source>
        <dbReference type="ARBA" id="ARBA00022833"/>
    </source>
</evidence>
<dbReference type="EMBL" id="HE575323">
    <property type="protein sequence ID" value="CCC94381.1"/>
    <property type="molecule type" value="Genomic_DNA"/>
</dbReference>
<evidence type="ECO:0000256" key="2">
    <source>
        <dbReference type="ARBA" id="ARBA00022771"/>
    </source>
</evidence>
<dbReference type="InterPro" id="IPR053000">
    <property type="entry name" value="WSS1-like_metalloprotease"/>
</dbReference>
<dbReference type="PANTHER" id="PTHR46622">
    <property type="entry name" value="DNA-DEPENDENT METALLOPROTEASE WSS1"/>
    <property type="match status" value="1"/>
</dbReference>
<dbReference type="GO" id="GO:0008270">
    <property type="term" value="F:zinc ion binding"/>
    <property type="evidence" value="ECO:0007669"/>
    <property type="project" value="UniProtKB-KW"/>
</dbReference>
<protein>
    <submittedName>
        <fullName evidence="9">Uncharacterized protein</fullName>
    </submittedName>
</protein>
<keyword evidence="3" id="KW-0862">Zinc</keyword>
<evidence type="ECO:0000259" key="8">
    <source>
        <dbReference type="PROSITE" id="PS50199"/>
    </source>
</evidence>
<evidence type="ECO:0000256" key="6">
    <source>
        <dbReference type="SAM" id="MobiDB-lite"/>
    </source>
</evidence>
<dbReference type="GO" id="GO:0005634">
    <property type="term" value="C:nucleus"/>
    <property type="evidence" value="ECO:0007669"/>
    <property type="project" value="TreeGrafter"/>
</dbReference>
<dbReference type="SMART" id="SM00547">
    <property type="entry name" value="ZnF_RBZ"/>
    <property type="match status" value="5"/>
</dbReference>
<dbReference type="VEuPathDB" id="TriTrypDB:TcIL3000_10_11620"/>
<feature type="region of interest" description="Disordered" evidence="6">
    <location>
        <begin position="1"/>
        <end position="61"/>
    </location>
</feature>
<feature type="domain" description="RanBP2-type" evidence="8">
    <location>
        <begin position="375"/>
        <end position="410"/>
    </location>
</feature>
<dbReference type="InterPro" id="IPR000306">
    <property type="entry name" value="Znf_FYVE"/>
</dbReference>
<dbReference type="PANTHER" id="PTHR46622:SF1">
    <property type="entry name" value="DNA-DEPENDENT METALLOPROTEASE WSS1"/>
    <property type="match status" value="1"/>
</dbReference>
<organism evidence="9">
    <name type="scientific">Trypanosoma congolense (strain IL3000)</name>
    <dbReference type="NCBI Taxonomy" id="1068625"/>
    <lineage>
        <taxon>Eukaryota</taxon>
        <taxon>Discoba</taxon>
        <taxon>Euglenozoa</taxon>
        <taxon>Kinetoplastea</taxon>
        <taxon>Metakinetoplastina</taxon>
        <taxon>Trypanosomatida</taxon>
        <taxon>Trypanosomatidae</taxon>
        <taxon>Trypanosoma</taxon>
        <taxon>Nannomonas</taxon>
    </lineage>
</organism>
<name>G0UYB4_TRYCI</name>
<accession>G0UYB4</accession>
<keyword evidence="5" id="KW-0175">Coiled coil</keyword>
<keyword evidence="2 4" id="KW-0863">Zinc-finger</keyword>
<dbReference type="PROSITE" id="PS50199">
    <property type="entry name" value="ZF_RANBP2_2"/>
    <property type="match status" value="5"/>
</dbReference>
<feature type="domain" description="RanBP2-type" evidence="8">
    <location>
        <begin position="220"/>
        <end position="251"/>
    </location>
</feature>
<dbReference type="SUPFAM" id="SSF90209">
    <property type="entry name" value="Ran binding protein zinc finger-like"/>
    <property type="match status" value="2"/>
</dbReference>
<evidence type="ECO:0000256" key="1">
    <source>
        <dbReference type="ARBA" id="ARBA00022723"/>
    </source>
</evidence>
<feature type="compositionally biased region" description="Polar residues" evidence="6">
    <location>
        <begin position="1"/>
        <end position="22"/>
    </location>
</feature>
<evidence type="ECO:0000259" key="7">
    <source>
        <dbReference type="PROSITE" id="PS50178"/>
    </source>
</evidence>
<reference evidence="9" key="1">
    <citation type="journal article" date="2012" name="Proc. Natl. Acad. Sci. U.S.A.">
        <title>Antigenic diversity is generated by distinct evolutionary mechanisms in African trypanosome species.</title>
        <authorList>
            <person name="Jackson A.P."/>
            <person name="Berry A."/>
            <person name="Aslett M."/>
            <person name="Allison H.C."/>
            <person name="Burton P."/>
            <person name="Vavrova-Anderson J."/>
            <person name="Brown R."/>
            <person name="Browne H."/>
            <person name="Corton N."/>
            <person name="Hauser H."/>
            <person name="Gamble J."/>
            <person name="Gilderthorp R."/>
            <person name="Marcello L."/>
            <person name="McQuillan J."/>
            <person name="Otto T.D."/>
            <person name="Quail M.A."/>
            <person name="Sanders M.J."/>
            <person name="van Tonder A."/>
            <person name="Ginger M.L."/>
            <person name="Field M.C."/>
            <person name="Barry J.D."/>
            <person name="Hertz-Fowler C."/>
            <person name="Berriman M."/>
        </authorList>
    </citation>
    <scope>NUCLEOTIDE SEQUENCE</scope>
    <source>
        <strain evidence="9">IL3000</strain>
    </source>
</reference>
<dbReference type="InterPro" id="IPR036443">
    <property type="entry name" value="Znf_RanBP2_sf"/>
</dbReference>
<feature type="domain" description="RanBP2-type" evidence="8">
    <location>
        <begin position="282"/>
        <end position="313"/>
    </location>
</feature>
<feature type="domain" description="FYVE-type" evidence="7">
    <location>
        <begin position="487"/>
        <end position="544"/>
    </location>
</feature>